<name>A0A0M4DD82_STRPR</name>
<dbReference type="EMBL" id="CP011340">
    <property type="protein sequence ID" value="ALC23252.1"/>
    <property type="molecule type" value="Genomic_DNA"/>
</dbReference>
<dbReference type="KEGG" id="spri:SPRI_4946"/>
<sequence length="63" mass="6785">MPVTPASSPAVAAARLRSEATIASGFSDASSRAERRAWATPASVSSMSVEPWKRRSRFHAVWP</sequence>
<evidence type="ECO:0000313" key="1">
    <source>
        <dbReference type="EMBL" id="ALC23252.1"/>
    </source>
</evidence>
<dbReference type="PATRIC" id="fig|38300.4.peg.5185"/>
<accession>A0A0M4DD82</accession>
<proteinExistence type="predicted"/>
<evidence type="ECO:0000313" key="2">
    <source>
        <dbReference type="Proteomes" id="UP000060513"/>
    </source>
</evidence>
<gene>
    <name evidence="1" type="ORF">SPRI_4946</name>
</gene>
<dbReference type="AlphaFoldDB" id="A0A0M4DD82"/>
<reference evidence="1 2" key="1">
    <citation type="submission" date="2015-08" db="EMBL/GenBank/DDBJ databases">
        <title>Genome sequence of the pristinamycin over-producing bacterium Streptomyces pristinaespiralis HCCB10218.</title>
        <authorList>
            <person name="Tian J."/>
            <person name="Yang J."/>
            <person name="Li L."/>
            <person name="Ruan L."/>
            <person name="Wei W."/>
            <person name="Zheng G."/>
            <person name="Wei Z."/>
            <person name="Yang S."/>
            <person name="Ge M."/>
            <person name="Jiang W."/>
            <person name="Lu Y."/>
        </authorList>
    </citation>
    <scope>NUCLEOTIDE SEQUENCE [LARGE SCALE GENOMIC DNA]</scope>
    <source>
        <strain evidence="1 2">HCCB 10218</strain>
    </source>
</reference>
<dbReference type="Proteomes" id="UP000060513">
    <property type="component" value="Chromosome"/>
</dbReference>
<protein>
    <submittedName>
        <fullName evidence="1">Uncharacterized protein</fullName>
    </submittedName>
</protein>
<organism evidence="1">
    <name type="scientific">Streptomyces pristinaespiralis</name>
    <dbReference type="NCBI Taxonomy" id="38300"/>
    <lineage>
        <taxon>Bacteria</taxon>
        <taxon>Bacillati</taxon>
        <taxon>Actinomycetota</taxon>
        <taxon>Actinomycetes</taxon>
        <taxon>Kitasatosporales</taxon>
        <taxon>Streptomycetaceae</taxon>
        <taxon>Streptomyces</taxon>
    </lineage>
</organism>